<evidence type="ECO:0000256" key="2">
    <source>
        <dbReference type="SAM" id="Phobius"/>
    </source>
</evidence>
<keyword evidence="2" id="KW-1133">Transmembrane helix</keyword>
<organism evidence="3 4">
    <name type="scientific">Chlorella sorokiniana</name>
    <name type="common">Freshwater green alga</name>
    <dbReference type="NCBI Taxonomy" id="3076"/>
    <lineage>
        <taxon>Eukaryota</taxon>
        <taxon>Viridiplantae</taxon>
        <taxon>Chlorophyta</taxon>
        <taxon>core chlorophytes</taxon>
        <taxon>Trebouxiophyceae</taxon>
        <taxon>Chlorellales</taxon>
        <taxon>Chlorellaceae</taxon>
        <taxon>Chlorella clade</taxon>
        <taxon>Chlorella</taxon>
    </lineage>
</organism>
<evidence type="ECO:0000313" key="3">
    <source>
        <dbReference type="EMBL" id="PRW59057.1"/>
    </source>
</evidence>
<protein>
    <submittedName>
        <fullName evidence="3">Collagen alpha-1(XII) chain-like isoform X1</fullName>
    </submittedName>
</protein>
<proteinExistence type="predicted"/>
<keyword evidence="2" id="KW-0812">Transmembrane</keyword>
<evidence type="ECO:0000256" key="1">
    <source>
        <dbReference type="SAM" id="MobiDB-lite"/>
    </source>
</evidence>
<sequence>MPGGNGGSVVGFTGAAFVLVLLTAMTLDVFSGFWDTLVENKGPVIMVALGLLIAWFSLRDDIGSSGAAGPLGRPGASGRGQLAGAPAQPRPSSTGMAPAGSKGSSGSGGATNRQQQERSGGGSGAGSKALSLRREDSASGKLGAPTDTPPRRRKVQGNVRNSTVEMVAVSTNGSSSKHGSGSGSMALVRADDASSALARTAGCTLMCSKPAGCGYRHACLDLGRRWMRCDKHGSHPLPPNGSVWREVVPEREAGGRSLRLCLAWEGTALDVTGLGACRGWDKEMTAAVCALLDSGRRVSGMCSQSPSFPMLRKWQEVAAMDYRAAARGRRLLSMFERWLAAKNGSGGSKPLAIEMGSRVEG</sequence>
<keyword evidence="4" id="KW-1185">Reference proteome</keyword>
<accession>A0A2P6TYA4</accession>
<feature type="region of interest" description="Disordered" evidence="1">
    <location>
        <begin position="69"/>
        <end position="162"/>
    </location>
</feature>
<dbReference type="AlphaFoldDB" id="A0A2P6TYA4"/>
<gene>
    <name evidence="3" type="ORF">C2E21_2281</name>
</gene>
<comment type="caution">
    <text evidence="3">The sequence shown here is derived from an EMBL/GenBank/DDBJ whole genome shotgun (WGS) entry which is preliminary data.</text>
</comment>
<reference evidence="3 4" key="1">
    <citation type="journal article" date="2018" name="Plant J.">
        <title>Genome sequences of Chlorella sorokiniana UTEX 1602 and Micractinium conductrix SAG 241.80: implications to maltose excretion by a green alga.</title>
        <authorList>
            <person name="Arriola M.B."/>
            <person name="Velmurugan N."/>
            <person name="Zhang Y."/>
            <person name="Plunkett M.H."/>
            <person name="Hondzo H."/>
            <person name="Barney B.M."/>
        </authorList>
    </citation>
    <scope>NUCLEOTIDE SEQUENCE [LARGE SCALE GENOMIC DNA]</scope>
    <source>
        <strain evidence="4">UTEX 1602</strain>
    </source>
</reference>
<feature type="transmembrane region" description="Helical" evidence="2">
    <location>
        <begin position="42"/>
        <end position="58"/>
    </location>
</feature>
<keyword evidence="2" id="KW-0472">Membrane</keyword>
<dbReference type="OrthoDB" id="10572186at2759"/>
<evidence type="ECO:0000313" key="4">
    <source>
        <dbReference type="Proteomes" id="UP000239899"/>
    </source>
</evidence>
<name>A0A2P6TYA4_CHLSO</name>
<feature type="transmembrane region" description="Helical" evidence="2">
    <location>
        <begin position="6"/>
        <end position="30"/>
    </location>
</feature>
<dbReference type="Proteomes" id="UP000239899">
    <property type="component" value="Unassembled WGS sequence"/>
</dbReference>
<dbReference type="EMBL" id="LHPG02000004">
    <property type="protein sequence ID" value="PRW59057.1"/>
    <property type="molecule type" value="Genomic_DNA"/>
</dbReference>